<dbReference type="OrthoDB" id="7890132at2759"/>
<evidence type="ECO:0000313" key="1">
    <source>
        <dbReference type="Proteomes" id="UP001652620"/>
    </source>
</evidence>
<dbReference type="Proteomes" id="UP001652620">
    <property type="component" value="Chromosome 3"/>
</dbReference>
<reference evidence="2" key="1">
    <citation type="submission" date="2025-04" db="UniProtKB">
        <authorList>
            <consortium name="RefSeq"/>
        </authorList>
    </citation>
    <scope>IDENTIFICATION</scope>
    <source>
        <strain evidence="2">Punador</strain>
        <tissue evidence="3">Adult</tissue>
    </source>
</reference>
<name>A0A6I9V154_BACDO</name>
<dbReference type="KEGG" id="bdr:105225369"/>
<accession>A0A6I9V154</accession>
<proteinExistence type="predicted"/>
<keyword evidence="1" id="KW-1185">Reference proteome</keyword>
<dbReference type="GeneID" id="105225369"/>
<gene>
    <name evidence="2 3" type="primary">LOC105225369</name>
</gene>
<dbReference type="AlphaFoldDB" id="A0A6I9V154"/>
<dbReference type="RefSeq" id="XP_049309074.1">
    <property type="nucleotide sequence ID" value="XM_049453117.1"/>
</dbReference>
<evidence type="ECO:0000313" key="2">
    <source>
        <dbReference type="RefSeq" id="XP_011202095.1"/>
    </source>
</evidence>
<protein>
    <submittedName>
        <fullName evidence="2 3">Uncharacterized protein LOC105225369</fullName>
    </submittedName>
</protein>
<organism evidence="1 2">
    <name type="scientific">Bactrocera dorsalis</name>
    <name type="common">Oriental fruit fly</name>
    <name type="synonym">Dacus dorsalis</name>
    <dbReference type="NCBI Taxonomy" id="27457"/>
    <lineage>
        <taxon>Eukaryota</taxon>
        <taxon>Metazoa</taxon>
        <taxon>Ecdysozoa</taxon>
        <taxon>Arthropoda</taxon>
        <taxon>Hexapoda</taxon>
        <taxon>Insecta</taxon>
        <taxon>Pterygota</taxon>
        <taxon>Neoptera</taxon>
        <taxon>Endopterygota</taxon>
        <taxon>Diptera</taxon>
        <taxon>Brachycera</taxon>
        <taxon>Muscomorpha</taxon>
        <taxon>Tephritoidea</taxon>
        <taxon>Tephritidae</taxon>
        <taxon>Bactrocera</taxon>
        <taxon>Bactrocera</taxon>
    </lineage>
</organism>
<sequence length="146" mass="17344">MAPRVYFEFVVLRMTYDSHLHPNKPRISFTHRKHSPSASLIEARDWFDLVMARERSKLPQGSKLRYTEWRIISGDAKLFYVEGYLYDKILVFMGEESNYWMFYENVQRPRRIEGSGRLPLTYCACCLKSQYKTVLDTIKNCLSRKG</sequence>
<dbReference type="RefSeq" id="XP_011202095.1">
    <property type="nucleotide sequence ID" value="XM_011203793.2"/>
</dbReference>
<dbReference type="InParanoid" id="A0A6I9V154"/>
<dbReference type="OMA" id="QYLDIMD"/>
<evidence type="ECO:0000313" key="3">
    <source>
        <dbReference type="RefSeq" id="XP_049309074.1"/>
    </source>
</evidence>